<dbReference type="InterPro" id="IPR036116">
    <property type="entry name" value="FN3_sf"/>
</dbReference>
<dbReference type="Pfam" id="PF00041">
    <property type="entry name" value="fn3"/>
    <property type="match status" value="3"/>
</dbReference>
<dbReference type="PANTHER" id="PTHR24099">
    <property type="entry name" value="E3 UBIQUITIN-PROTEIN LIGASE TRIM36-RELATED"/>
    <property type="match status" value="1"/>
</dbReference>
<dbReference type="AlphaFoldDB" id="A0A5N3UQ55"/>
<feature type="domain" description="Fibronectin type-III" evidence="7">
    <location>
        <begin position="93"/>
        <end position="184"/>
    </location>
</feature>
<keyword evidence="3" id="KW-0677">Repeat</keyword>
<accession>A0A5N3UQ55</accession>
<dbReference type="FunFam" id="2.60.40.10:FF:000180">
    <property type="entry name" value="Fibronectin type III domain containing 3A"/>
    <property type="match status" value="1"/>
</dbReference>
<evidence type="ECO:0000259" key="7">
    <source>
        <dbReference type="PROSITE" id="PS50853"/>
    </source>
</evidence>
<evidence type="ECO:0000313" key="8">
    <source>
        <dbReference type="EMBL" id="KAB0338855.1"/>
    </source>
</evidence>
<comment type="similarity">
    <text evidence="6">Belongs to the FNDC3 family.</text>
</comment>
<proteinExistence type="inferred from homology"/>
<feature type="domain" description="Fibronectin type-III" evidence="7">
    <location>
        <begin position="282"/>
        <end position="379"/>
    </location>
</feature>
<dbReference type="CDD" id="cd00063">
    <property type="entry name" value="FN3"/>
    <property type="match status" value="3"/>
</dbReference>
<feature type="domain" description="Fibronectin type-III" evidence="7">
    <location>
        <begin position="188"/>
        <end position="281"/>
    </location>
</feature>
<feature type="non-terminal residue" evidence="8">
    <location>
        <position position="459"/>
    </location>
</feature>
<evidence type="ECO:0000256" key="5">
    <source>
        <dbReference type="ARBA" id="ARBA00023136"/>
    </source>
</evidence>
<evidence type="ECO:0000256" key="6">
    <source>
        <dbReference type="ARBA" id="ARBA00038207"/>
    </source>
</evidence>
<evidence type="ECO:0000313" key="9">
    <source>
        <dbReference type="Proteomes" id="UP000326062"/>
    </source>
</evidence>
<name>A0A5N3UQ55_MUNRE</name>
<organism evidence="8 9">
    <name type="scientific">Muntiacus reevesi</name>
    <name type="common">Reeves' muntjac</name>
    <name type="synonym">Cervus reevesi</name>
    <dbReference type="NCBI Taxonomy" id="9886"/>
    <lineage>
        <taxon>Eukaryota</taxon>
        <taxon>Metazoa</taxon>
        <taxon>Chordata</taxon>
        <taxon>Craniata</taxon>
        <taxon>Vertebrata</taxon>
        <taxon>Euteleostomi</taxon>
        <taxon>Mammalia</taxon>
        <taxon>Eutheria</taxon>
        <taxon>Laurasiatheria</taxon>
        <taxon>Artiodactyla</taxon>
        <taxon>Ruminantia</taxon>
        <taxon>Pecora</taxon>
        <taxon>Cervidae</taxon>
        <taxon>Muntiacinae</taxon>
        <taxon>Muntiacus</taxon>
    </lineage>
</organism>
<keyword evidence="2" id="KW-0812">Transmembrane</keyword>
<keyword evidence="4" id="KW-1133">Transmembrane helix</keyword>
<dbReference type="InterPro" id="IPR050617">
    <property type="entry name" value="E3_ligase_FN3/SPRY"/>
</dbReference>
<dbReference type="SUPFAM" id="SSF49265">
    <property type="entry name" value="Fibronectin type III"/>
    <property type="match status" value="3"/>
</dbReference>
<dbReference type="FunFam" id="2.60.40.10:FF:000373">
    <property type="entry name" value="fibronectin type-III domain-containing protein 3A isoform X1"/>
    <property type="match status" value="1"/>
</dbReference>
<dbReference type="SMART" id="SM00060">
    <property type="entry name" value="FN3"/>
    <property type="match status" value="3"/>
</dbReference>
<gene>
    <name evidence="8" type="ORF">FD755_025129</name>
</gene>
<dbReference type="PANTHER" id="PTHR24099:SF11">
    <property type="entry name" value="FIBRONECTIN TYPE III DOMAIN-CONTAINING 3BA-RELATED"/>
    <property type="match status" value="1"/>
</dbReference>
<evidence type="ECO:0000256" key="3">
    <source>
        <dbReference type="ARBA" id="ARBA00022737"/>
    </source>
</evidence>
<dbReference type="EMBL" id="VCEB01007289">
    <property type="protein sequence ID" value="KAB0338855.1"/>
    <property type="molecule type" value="Genomic_DNA"/>
</dbReference>
<protein>
    <recommendedName>
        <fullName evidence="7">Fibronectin type-III domain-containing protein</fullName>
    </recommendedName>
</protein>
<keyword evidence="5" id="KW-0472">Membrane</keyword>
<keyword evidence="9" id="KW-1185">Reference proteome</keyword>
<dbReference type="PROSITE" id="PS50853">
    <property type="entry name" value="FN3"/>
    <property type="match status" value="3"/>
</dbReference>
<dbReference type="InterPro" id="IPR013783">
    <property type="entry name" value="Ig-like_fold"/>
</dbReference>
<evidence type="ECO:0000256" key="2">
    <source>
        <dbReference type="ARBA" id="ARBA00022692"/>
    </source>
</evidence>
<comment type="caution">
    <text evidence="8">The sequence shown here is derived from an EMBL/GenBank/DDBJ whole genome shotgun (WGS) entry which is preliminary data.</text>
</comment>
<evidence type="ECO:0000256" key="4">
    <source>
        <dbReference type="ARBA" id="ARBA00022989"/>
    </source>
</evidence>
<sequence>MYKIKFCMNLHNSLFLNFELLISHILHSYKICSSYLNFKRIVLLYHGDEFTFTLLDLQPFMVYFVRITTERGSAHRTVSEVVSFTTPGCKPDRPLAPKLINRSKSSLNLQWKGSNGNGSKINSFFLEWDEGKGEDFKNCYIGTMKQHKIVQLNASTKYSFRLAAKNKFGLSDFSEIAVFHTSETMPPTPSPPKLKEAGICNLSLEWCAPTNTNPNDSLTYVLEMEEAGSGLGFKPQYNGEDLSCTIRNLQRSTTYKFRIFACNTEGRSNPSREVKYATCPDKPGSPKKLYIKGKIHAHRVKIGWEPPEDNGGTNISSYTLEVRENLDVNFWNIIYNGPTREFLYNHLQPGTTYKLRVFCTSPIGHSQPSDILTVQTPNLSPASCCPPPLNGKVQSKETNIQCICQLSPTWYNIDCSLNKVYICVCIHIYIYMYTHTHIYMCVCMHNYAEACHAAVHGIK</sequence>
<reference evidence="8 9" key="1">
    <citation type="submission" date="2019-06" db="EMBL/GenBank/DDBJ databases">
        <title>Discovery of a novel chromosome fission-fusion reversal in muntjac.</title>
        <authorList>
            <person name="Mudd A.B."/>
            <person name="Bredeson J.V."/>
            <person name="Baum R."/>
            <person name="Hockemeyer D."/>
            <person name="Rokhsar D.S."/>
        </authorList>
    </citation>
    <scope>NUCLEOTIDE SEQUENCE [LARGE SCALE GENOMIC DNA]</scope>
    <source>
        <strain evidence="8">UCam_UCB_Mr</strain>
        <tissue evidence="8">Fibroblast cell line</tissue>
    </source>
</reference>
<dbReference type="Gene3D" id="2.60.40.10">
    <property type="entry name" value="Immunoglobulins"/>
    <property type="match status" value="4"/>
</dbReference>
<evidence type="ECO:0000256" key="1">
    <source>
        <dbReference type="ARBA" id="ARBA00004167"/>
    </source>
</evidence>
<dbReference type="InterPro" id="IPR003961">
    <property type="entry name" value="FN3_dom"/>
</dbReference>
<dbReference type="Proteomes" id="UP000326062">
    <property type="component" value="Unassembled WGS sequence"/>
</dbReference>
<comment type="subcellular location">
    <subcellularLocation>
        <location evidence="1">Membrane</location>
        <topology evidence="1">Single-pass membrane protein</topology>
    </subcellularLocation>
</comment>
<dbReference type="GO" id="GO:0016020">
    <property type="term" value="C:membrane"/>
    <property type="evidence" value="ECO:0007669"/>
    <property type="project" value="UniProtKB-SubCell"/>
</dbReference>